<feature type="region of interest" description="Disordered" evidence="1">
    <location>
        <begin position="817"/>
        <end position="856"/>
    </location>
</feature>
<proteinExistence type="predicted"/>
<comment type="caution">
    <text evidence="2">The sequence shown here is derived from an EMBL/GenBank/DDBJ whole genome shotgun (WGS) entry which is preliminary data.</text>
</comment>
<evidence type="ECO:0000256" key="1">
    <source>
        <dbReference type="SAM" id="MobiDB-lite"/>
    </source>
</evidence>
<protein>
    <submittedName>
        <fullName evidence="2">Uncharacterized protein</fullName>
    </submittedName>
</protein>
<dbReference type="Proteomes" id="UP000310158">
    <property type="component" value="Unassembled WGS sequence"/>
</dbReference>
<feature type="compositionally biased region" description="Low complexity" evidence="1">
    <location>
        <begin position="822"/>
        <end position="847"/>
    </location>
</feature>
<feature type="region of interest" description="Disordered" evidence="1">
    <location>
        <begin position="142"/>
        <end position="202"/>
    </location>
</feature>
<feature type="region of interest" description="Disordered" evidence="1">
    <location>
        <begin position="328"/>
        <end position="385"/>
    </location>
</feature>
<feature type="region of interest" description="Disordered" evidence="1">
    <location>
        <begin position="586"/>
        <end position="607"/>
    </location>
</feature>
<sequence length="875" mass="95190">MRASQASMLSHSGSVEDLLANLREFRRSSFNKAPSLSEHTSSIYEDEDEVLRVGIDALASASRSASGTNKGKISVDTSLSSRITSPLSSPSPSTPLVSRHYSNSSDSTSSTTLSTTFIRSDDRTSADPLFVDVSYVGKTSTHVPYSASSRSLREIPRGSAPLRRGVSGSARRTQYSSQESGYSAPASPSLVTNAHVPPSISRRQSHLRFPYQPLAIAVNSDESSVSHPSEQRSNSASSIAPSYYRSILAQREDFVNDCGYLEDTASDFSWEAVSSISGHPPSRAQSTNRLQAPGFPRNASPLRDDQSYAELGDADEDAVYALQMLGPNVSRDHHDTPEPETPMSTNSFIDLYGSFPSPTLPRSPPDTPRRPASVSTRMSSATKSSIMDDGQLLSDFLPDFLELGPDQDRDSLYGGQIRHTPDFQLLVSVAKDAPDFVRSRGLSVSGMESSSYDYDNDRADPILAPTPIPGLRARKVTSSPQLARYGARESSLRPLFSPSRSLGAPVTSLPGISYVDAHEFPERSASMKPIEPSRPVYYAQVRRPSPLEVLQKGVAQMQLREESLMSAPPGTSFDGAHEYQWERREDARTGRPGLRSHGSLGNSPSRAKVTDFSFSYGQAAPSARENISSSLHDLVSAFPITQGFPAPLHDIRSSQANDGLLVRRAFTHVRREPPRPVLSRTIVHASSQPSTPIMNEGLAASPGAGAFEPFDNGAFECPRKAPQPTSAPLQIQAFDTSRPETARELRHKKSYPMFSPTKPIPRFSEQQDRGRDAKRPLTFQSATFPRTKSRPPSPTLVYNFALNPGMDFNVSKKSQVAPLARTSSTQDSVSSLSSESPVPSALASAASESDHKSFFSDVPEKKLLKTKLFGKKKKK</sequence>
<feature type="compositionally biased region" description="Polar residues" evidence="1">
    <location>
        <begin position="373"/>
        <end position="385"/>
    </location>
</feature>
<feature type="compositionally biased region" description="Polar residues" evidence="1">
    <location>
        <begin position="272"/>
        <end position="290"/>
    </location>
</feature>
<feature type="region of interest" description="Disordered" evidence="1">
    <location>
        <begin position="61"/>
        <end position="115"/>
    </location>
</feature>
<feature type="compositionally biased region" description="Low complexity" evidence="1">
    <location>
        <begin position="77"/>
        <end position="115"/>
    </location>
</feature>
<evidence type="ECO:0000313" key="3">
    <source>
        <dbReference type="Proteomes" id="UP000310158"/>
    </source>
</evidence>
<name>A0A4S4LZB1_9AGAM</name>
<reference evidence="2 3" key="1">
    <citation type="submission" date="2019-02" db="EMBL/GenBank/DDBJ databases">
        <title>Genome sequencing of the rare red list fungi Bondarzewia mesenterica.</title>
        <authorList>
            <person name="Buettner E."/>
            <person name="Kellner H."/>
        </authorList>
    </citation>
    <scope>NUCLEOTIDE SEQUENCE [LARGE SCALE GENOMIC DNA]</scope>
    <source>
        <strain evidence="2 3">DSM 108281</strain>
    </source>
</reference>
<dbReference type="EMBL" id="SGPL01000115">
    <property type="protein sequence ID" value="THH17328.1"/>
    <property type="molecule type" value="Genomic_DNA"/>
</dbReference>
<feature type="region of interest" description="Disordered" evidence="1">
    <location>
        <begin position="272"/>
        <end position="304"/>
    </location>
</feature>
<feature type="region of interest" description="Disordered" evidence="1">
    <location>
        <begin position="751"/>
        <end position="795"/>
    </location>
</feature>
<feature type="compositionally biased region" description="Polar residues" evidence="1">
    <location>
        <begin position="61"/>
        <end position="71"/>
    </location>
</feature>
<feature type="compositionally biased region" description="Polar residues" evidence="1">
    <location>
        <begin position="170"/>
        <end position="181"/>
    </location>
</feature>
<keyword evidence="3" id="KW-1185">Reference proteome</keyword>
<dbReference type="OrthoDB" id="10671530at2759"/>
<dbReference type="AlphaFoldDB" id="A0A4S4LZB1"/>
<organism evidence="2 3">
    <name type="scientific">Bondarzewia mesenterica</name>
    <dbReference type="NCBI Taxonomy" id="1095465"/>
    <lineage>
        <taxon>Eukaryota</taxon>
        <taxon>Fungi</taxon>
        <taxon>Dikarya</taxon>
        <taxon>Basidiomycota</taxon>
        <taxon>Agaricomycotina</taxon>
        <taxon>Agaricomycetes</taxon>
        <taxon>Russulales</taxon>
        <taxon>Bondarzewiaceae</taxon>
        <taxon>Bondarzewia</taxon>
    </lineage>
</organism>
<feature type="compositionally biased region" description="Basic and acidic residues" evidence="1">
    <location>
        <begin position="765"/>
        <end position="775"/>
    </location>
</feature>
<accession>A0A4S4LZB1</accession>
<evidence type="ECO:0000313" key="2">
    <source>
        <dbReference type="EMBL" id="THH17328.1"/>
    </source>
</evidence>
<gene>
    <name evidence="2" type="ORF">EW146_g3446</name>
</gene>